<protein>
    <submittedName>
        <fullName evidence="1">XisI protein</fullName>
    </submittedName>
</protein>
<dbReference type="Pfam" id="PF08869">
    <property type="entry name" value="XisI"/>
    <property type="match status" value="1"/>
</dbReference>
<dbReference type="Gene3D" id="3.30.310.110">
    <property type="entry name" value="XisI-like"/>
    <property type="match status" value="1"/>
</dbReference>
<dbReference type="InterPro" id="IPR014968">
    <property type="entry name" value="XisI"/>
</dbReference>
<dbReference type="EMBL" id="MLAW01000025">
    <property type="protein sequence ID" value="OJJ24799.1"/>
    <property type="molecule type" value="Genomic_DNA"/>
</dbReference>
<sequence>MDTLENYRELVRNLILKYGQYKPSNGEIEPEVILDLERDRYELMNVGWDNQRRVHGSVIHIDIIDGKIWIQHDATNICVAEELVELGVPPQDIILGFHPPHVRQYTDFGVA</sequence>
<keyword evidence="2" id="KW-1185">Reference proteome</keyword>
<name>A0A1L9QQ79_9CYAN</name>
<proteinExistence type="predicted"/>
<gene>
    <name evidence="1" type="ORF">BI308_14610</name>
</gene>
<evidence type="ECO:0000313" key="2">
    <source>
        <dbReference type="Proteomes" id="UP000183940"/>
    </source>
</evidence>
<reference evidence="1" key="1">
    <citation type="submission" date="2016-10" db="EMBL/GenBank/DDBJ databases">
        <title>CRISPR-Cas defence system in Roseofilum reptotaenium: evidence of a bacteriophage-cyanobacterium arms race in the coral black band disease.</title>
        <authorList>
            <person name="Buerger P."/>
            <person name="Wood-Charlson E.M."/>
            <person name="Weynberg K.D."/>
            <person name="Willis B."/>
            <person name="Van Oppen M.J."/>
        </authorList>
    </citation>
    <scope>NUCLEOTIDE SEQUENCE [LARGE SCALE GENOMIC DNA]</scope>
    <source>
        <strain evidence="1">AO1-A</strain>
    </source>
</reference>
<dbReference type="CDD" id="cd16382">
    <property type="entry name" value="XisI-like"/>
    <property type="match status" value="1"/>
</dbReference>
<comment type="caution">
    <text evidence="1">The sequence shown here is derived from an EMBL/GenBank/DDBJ whole genome shotgun (WGS) entry which is preliminary data.</text>
</comment>
<accession>A0A1L9QQ79</accession>
<dbReference type="InterPro" id="IPR035943">
    <property type="entry name" value="XisI-like_sf"/>
</dbReference>
<dbReference type="SUPFAM" id="SSF143847">
    <property type="entry name" value="XisI-like"/>
    <property type="match status" value="1"/>
</dbReference>
<organism evidence="1 2">
    <name type="scientific">Roseofilum reptotaenium AO1-A</name>
    <dbReference type="NCBI Taxonomy" id="1925591"/>
    <lineage>
        <taxon>Bacteria</taxon>
        <taxon>Bacillati</taxon>
        <taxon>Cyanobacteriota</taxon>
        <taxon>Cyanophyceae</taxon>
        <taxon>Desertifilales</taxon>
        <taxon>Desertifilaceae</taxon>
        <taxon>Roseofilum</taxon>
    </lineage>
</organism>
<evidence type="ECO:0000313" key="1">
    <source>
        <dbReference type="EMBL" id="OJJ24799.1"/>
    </source>
</evidence>
<dbReference type="STRING" id="1925591.BI308_14610"/>
<dbReference type="AlphaFoldDB" id="A0A1L9QQ79"/>
<dbReference type="Proteomes" id="UP000183940">
    <property type="component" value="Unassembled WGS sequence"/>
</dbReference>